<dbReference type="GO" id="GO:0016836">
    <property type="term" value="F:hydro-lyase activity"/>
    <property type="evidence" value="ECO:0007669"/>
    <property type="project" value="TreeGrafter"/>
</dbReference>
<keyword evidence="3" id="KW-0460">Magnesium</keyword>
<organism evidence="4">
    <name type="scientific">marine metagenome</name>
    <dbReference type="NCBI Taxonomy" id="408172"/>
    <lineage>
        <taxon>unclassified sequences</taxon>
        <taxon>metagenomes</taxon>
        <taxon>ecological metagenomes</taxon>
    </lineage>
</organism>
<dbReference type="PANTHER" id="PTHR13794:SF58">
    <property type="entry name" value="MITOCHONDRIAL ENOLASE SUPERFAMILY MEMBER 1"/>
    <property type="match status" value="1"/>
</dbReference>
<sequence>MTTTVVEQQLEDVYCERIEAVERLVLRGRRPRSIGHNARIGEHGPRLSDPVVRLRTHGGGWGIGWSSLSLETAQSLVGCTVGELFRMPHGSTPAGTCVDLPLWDLVARLLDLPLFRLLGARGSRQVPVYDASIYIDDLELDDEHARELFTEEVRSGQSYGYHHFKVKVGRGARWMAADEGLARDALVVQAVRKAAGDQARGMIDANMGKTL</sequence>
<dbReference type="InterPro" id="IPR046945">
    <property type="entry name" value="RHMD-like"/>
</dbReference>
<evidence type="ECO:0008006" key="5">
    <source>
        <dbReference type="Google" id="ProtNLM"/>
    </source>
</evidence>
<accession>A0A382XZD0</accession>
<dbReference type="PANTHER" id="PTHR13794">
    <property type="entry name" value="ENOLASE SUPERFAMILY, MANDELATE RACEMASE"/>
    <property type="match status" value="1"/>
</dbReference>
<gene>
    <name evidence="4" type="ORF">METZ01_LOCUS429177</name>
</gene>
<evidence type="ECO:0000313" key="4">
    <source>
        <dbReference type="EMBL" id="SVD76323.1"/>
    </source>
</evidence>
<feature type="non-terminal residue" evidence="4">
    <location>
        <position position="211"/>
    </location>
</feature>
<protein>
    <recommendedName>
        <fullName evidence="5">Mandelate racemase/muconate lactonizing enzyme N-terminal domain-containing protein</fullName>
    </recommendedName>
</protein>
<dbReference type="Gene3D" id="3.30.390.10">
    <property type="entry name" value="Enolase-like, N-terminal domain"/>
    <property type="match status" value="1"/>
</dbReference>
<dbReference type="GO" id="GO:0016052">
    <property type="term" value="P:carbohydrate catabolic process"/>
    <property type="evidence" value="ECO:0007669"/>
    <property type="project" value="TreeGrafter"/>
</dbReference>
<evidence type="ECO:0000256" key="1">
    <source>
        <dbReference type="ARBA" id="ARBA00001946"/>
    </source>
</evidence>
<name>A0A382XZD0_9ZZZZ</name>
<dbReference type="GO" id="GO:0000287">
    <property type="term" value="F:magnesium ion binding"/>
    <property type="evidence" value="ECO:0007669"/>
    <property type="project" value="TreeGrafter"/>
</dbReference>
<keyword evidence="2" id="KW-0479">Metal-binding</keyword>
<dbReference type="EMBL" id="UINC01171650">
    <property type="protein sequence ID" value="SVD76323.1"/>
    <property type="molecule type" value="Genomic_DNA"/>
</dbReference>
<reference evidence="4" key="1">
    <citation type="submission" date="2018-05" db="EMBL/GenBank/DDBJ databases">
        <authorList>
            <person name="Lanie J.A."/>
            <person name="Ng W.-L."/>
            <person name="Kazmierczak K.M."/>
            <person name="Andrzejewski T.M."/>
            <person name="Davidsen T.M."/>
            <person name="Wayne K.J."/>
            <person name="Tettelin H."/>
            <person name="Glass J.I."/>
            <person name="Rusch D."/>
            <person name="Podicherti R."/>
            <person name="Tsui H.-C.T."/>
            <person name="Winkler M.E."/>
        </authorList>
    </citation>
    <scope>NUCLEOTIDE SEQUENCE</scope>
</reference>
<dbReference type="InterPro" id="IPR029017">
    <property type="entry name" value="Enolase-like_N"/>
</dbReference>
<comment type="cofactor">
    <cofactor evidence="1">
        <name>Mg(2+)</name>
        <dbReference type="ChEBI" id="CHEBI:18420"/>
    </cofactor>
</comment>
<dbReference type="AlphaFoldDB" id="A0A382XZD0"/>
<dbReference type="InterPro" id="IPR036849">
    <property type="entry name" value="Enolase-like_C_sf"/>
</dbReference>
<evidence type="ECO:0000256" key="2">
    <source>
        <dbReference type="ARBA" id="ARBA00022723"/>
    </source>
</evidence>
<proteinExistence type="predicted"/>
<dbReference type="Gene3D" id="3.20.20.120">
    <property type="entry name" value="Enolase-like C-terminal domain"/>
    <property type="match status" value="1"/>
</dbReference>
<evidence type="ECO:0000256" key="3">
    <source>
        <dbReference type="ARBA" id="ARBA00022842"/>
    </source>
</evidence>
<dbReference type="SUPFAM" id="SSF51604">
    <property type="entry name" value="Enolase C-terminal domain-like"/>
    <property type="match status" value="1"/>
</dbReference>
<dbReference type="SUPFAM" id="SSF54826">
    <property type="entry name" value="Enolase N-terminal domain-like"/>
    <property type="match status" value="1"/>
</dbReference>